<keyword evidence="8" id="KW-1185">Reference proteome</keyword>
<dbReference type="EMBL" id="FMZA01000004">
    <property type="protein sequence ID" value="SDC18077.1"/>
    <property type="molecule type" value="Genomic_DNA"/>
</dbReference>
<feature type="transmembrane region" description="Helical" evidence="6">
    <location>
        <begin position="51"/>
        <end position="74"/>
    </location>
</feature>
<dbReference type="CDD" id="cd06423">
    <property type="entry name" value="CESA_like"/>
    <property type="match status" value="1"/>
</dbReference>
<dbReference type="SUPFAM" id="SSF53448">
    <property type="entry name" value="Nucleotide-diphospho-sugar transferases"/>
    <property type="match status" value="1"/>
</dbReference>
<evidence type="ECO:0000256" key="5">
    <source>
        <dbReference type="ARBA" id="ARBA00023136"/>
    </source>
</evidence>
<keyword evidence="2" id="KW-1003">Cell membrane</keyword>
<evidence type="ECO:0000256" key="3">
    <source>
        <dbReference type="ARBA" id="ARBA00022676"/>
    </source>
</evidence>
<reference evidence="7 8" key="1">
    <citation type="submission" date="2016-10" db="EMBL/GenBank/DDBJ databases">
        <authorList>
            <person name="de Groot N.N."/>
        </authorList>
    </citation>
    <scope>NUCLEOTIDE SEQUENCE [LARGE SCALE GENOMIC DNA]</scope>
    <source>
        <strain evidence="7 8">DSM 45514</strain>
    </source>
</reference>
<accession>A0A1G6JHB5</accession>
<dbReference type="PANTHER" id="PTHR22913:SF12">
    <property type="entry name" value="MANNURONAN SYNTHASE"/>
    <property type="match status" value="1"/>
</dbReference>
<dbReference type="Gene3D" id="3.90.550.10">
    <property type="entry name" value="Spore Coat Polysaccharide Biosynthesis Protein SpsA, Chain A"/>
    <property type="match status" value="1"/>
</dbReference>
<organism evidence="7 8">
    <name type="scientific">Melghirimyces thermohalophilus</name>
    <dbReference type="NCBI Taxonomy" id="1236220"/>
    <lineage>
        <taxon>Bacteria</taxon>
        <taxon>Bacillati</taxon>
        <taxon>Bacillota</taxon>
        <taxon>Bacilli</taxon>
        <taxon>Bacillales</taxon>
        <taxon>Thermoactinomycetaceae</taxon>
        <taxon>Melghirimyces</taxon>
    </lineage>
</organism>
<keyword evidence="6" id="KW-1133">Transmembrane helix</keyword>
<gene>
    <name evidence="7" type="ORF">SAMN04488112_10442</name>
</gene>
<feature type="transmembrane region" description="Helical" evidence="6">
    <location>
        <begin position="396"/>
        <end position="415"/>
    </location>
</feature>
<evidence type="ECO:0000313" key="8">
    <source>
        <dbReference type="Proteomes" id="UP000199387"/>
    </source>
</evidence>
<keyword evidence="4" id="KW-0808">Transferase</keyword>
<dbReference type="STRING" id="1236220.SAMN04488112_10442"/>
<dbReference type="InterPro" id="IPR029044">
    <property type="entry name" value="Nucleotide-diphossugar_trans"/>
</dbReference>
<evidence type="ECO:0000256" key="2">
    <source>
        <dbReference type="ARBA" id="ARBA00022475"/>
    </source>
</evidence>
<dbReference type="GO" id="GO:0030213">
    <property type="term" value="P:hyaluronan biosynthetic process"/>
    <property type="evidence" value="ECO:0007669"/>
    <property type="project" value="TreeGrafter"/>
</dbReference>
<comment type="subcellular location">
    <subcellularLocation>
        <location evidence="1">Cell membrane</location>
    </subcellularLocation>
</comment>
<dbReference type="GO" id="GO:0050501">
    <property type="term" value="F:hyaluronan synthase activity"/>
    <property type="evidence" value="ECO:0007669"/>
    <property type="project" value="TreeGrafter"/>
</dbReference>
<dbReference type="GO" id="GO:0085029">
    <property type="term" value="P:extracellular matrix assembly"/>
    <property type="evidence" value="ECO:0007669"/>
    <property type="project" value="TreeGrafter"/>
</dbReference>
<sequence>MIKSPFKSFFSPKRVSWKLNAGYSILLICLYLLFFSLLSMINWKLAGEKGLFLAIASFPILAYILAQVLFSQLYRPRPTVKHHSTVFRNMPRPKVAAILTMYNEEGRMVKEAVNGLLHQKTPVDEIYVVDDGSHDLSGYKTVLKLKRAWESSHAQVSSDSIAISEKANHNLKWKIHRFPINQGKRHAQAWALRQTDADIIVTMDMDSVLQAEAIEQLIQPFFQQNVMAVAGDIGVTMKKKNLLTRLTDFHYQYLFRTECAAHSATGHLLYCSGPLAAYRREVIIDHLHEYVNQRFMGKPIQMGDDRFLTGLANRLGHTVYQSTARCQTQIPERWSSFIQQQLRWARSFIIESMTALKTYATMKKAAPFLWTLGELFTWPIFAVAFLLDMVLNSGQMGWSLLLYYLGYISLFAYLRNMGSLFSDAKRYLWMSPLHGLLQFGLMTWIRMYALFTLRTTAWGNR</sequence>
<keyword evidence="3" id="KW-0328">Glycosyltransferase</keyword>
<dbReference type="AlphaFoldDB" id="A0A1G6JHB5"/>
<dbReference type="PANTHER" id="PTHR22913">
    <property type="entry name" value="HYALURONAN SYNTHASE"/>
    <property type="match status" value="1"/>
</dbReference>
<evidence type="ECO:0000313" key="7">
    <source>
        <dbReference type="EMBL" id="SDC18077.1"/>
    </source>
</evidence>
<dbReference type="Pfam" id="PF13641">
    <property type="entry name" value="Glyco_tranf_2_3"/>
    <property type="match status" value="1"/>
</dbReference>
<keyword evidence="5 6" id="KW-0472">Membrane</keyword>
<name>A0A1G6JHB5_9BACL</name>
<feature type="transmembrane region" description="Helical" evidence="6">
    <location>
        <begin position="427"/>
        <end position="451"/>
    </location>
</feature>
<keyword evidence="6" id="KW-0812">Transmembrane</keyword>
<feature type="transmembrane region" description="Helical" evidence="6">
    <location>
        <begin position="21"/>
        <end position="45"/>
    </location>
</feature>
<evidence type="ECO:0000256" key="6">
    <source>
        <dbReference type="SAM" id="Phobius"/>
    </source>
</evidence>
<dbReference type="OrthoDB" id="9766971at2"/>
<dbReference type="Proteomes" id="UP000199387">
    <property type="component" value="Unassembled WGS sequence"/>
</dbReference>
<evidence type="ECO:0000256" key="4">
    <source>
        <dbReference type="ARBA" id="ARBA00022679"/>
    </source>
</evidence>
<evidence type="ECO:0000256" key="1">
    <source>
        <dbReference type="ARBA" id="ARBA00004236"/>
    </source>
</evidence>
<feature type="transmembrane region" description="Helical" evidence="6">
    <location>
        <begin position="368"/>
        <end position="390"/>
    </location>
</feature>
<dbReference type="RefSeq" id="WP_091566818.1">
    <property type="nucleotide sequence ID" value="NZ_FMZA01000004.1"/>
</dbReference>
<dbReference type="GO" id="GO:0005886">
    <property type="term" value="C:plasma membrane"/>
    <property type="evidence" value="ECO:0007669"/>
    <property type="project" value="UniProtKB-SubCell"/>
</dbReference>
<proteinExistence type="predicted"/>
<protein>
    <submittedName>
        <fullName evidence="7">Hyaluronan synthase</fullName>
    </submittedName>
</protein>